<dbReference type="InterPro" id="IPR013785">
    <property type="entry name" value="Aldolase_TIM"/>
</dbReference>
<keyword evidence="6 8" id="KW-0411">Iron-sulfur</keyword>
<comment type="function">
    <text evidence="8">Catalyzes the complex heterocyclic radical-mediated conversion of 6-carboxy-5,6,7,8-tetrahydropterin (CPH4) to 7-carboxy-7-deazaguanine (CDG), a step common to the biosynthetic pathways of all 7-deazapurine-containing compounds.</text>
</comment>
<feature type="binding site" evidence="8">
    <location>
        <position position="33"/>
    </location>
    <ligand>
        <name>[4Fe-4S] cluster</name>
        <dbReference type="ChEBI" id="CHEBI:49883"/>
        <note>4Fe-4S-S-AdoMet</note>
    </ligand>
</feature>
<evidence type="ECO:0000256" key="3">
    <source>
        <dbReference type="ARBA" id="ARBA00022723"/>
    </source>
</evidence>
<keyword evidence="7 8" id="KW-0456">Lyase</keyword>
<dbReference type="Gene3D" id="3.20.20.70">
    <property type="entry name" value="Aldolase class I"/>
    <property type="match status" value="1"/>
</dbReference>
<evidence type="ECO:0000256" key="8">
    <source>
        <dbReference type="HAMAP-Rule" id="MF_00917"/>
    </source>
</evidence>
<comment type="caution">
    <text evidence="10">The sequence shown here is derived from an EMBL/GenBank/DDBJ whole genome shotgun (WGS) entry which is preliminary data.</text>
</comment>
<comment type="subunit">
    <text evidence="8">Homodimer.</text>
</comment>
<evidence type="ECO:0000313" key="11">
    <source>
        <dbReference type="Proteomes" id="UP000824109"/>
    </source>
</evidence>
<evidence type="ECO:0000256" key="7">
    <source>
        <dbReference type="ARBA" id="ARBA00023239"/>
    </source>
</evidence>
<dbReference type="AlphaFoldDB" id="A0A9D1MBW6"/>
<feature type="binding site" evidence="8">
    <location>
        <position position="38"/>
    </location>
    <ligand>
        <name>Mg(2+)</name>
        <dbReference type="ChEBI" id="CHEBI:18420"/>
    </ligand>
</feature>
<evidence type="ECO:0000256" key="5">
    <source>
        <dbReference type="ARBA" id="ARBA00023004"/>
    </source>
</evidence>
<proteinExistence type="inferred from homology"/>
<comment type="caution">
    <text evidence="8">Lacks conserved residue(s) required for the propagation of feature annotation.</text>
</comment>
<comment type="cofactor">
    <cofactor evidence="8">
        <name>S-adenosyl-L-methionine</name>
        <dbReference type="ChEBI" id="CHEBI:59789"/>
    </cofactor>
    <text evidence="8">Binds 1 S-adenosyl-L-methionine per subunit.</text>
</comment>
<name>A0A9D1MBW6_9FIRM</name>
<comment type="pathway">
    <text evidence="8">Purine metabolism; 7-cyano-7-deazaguanine biosynthesis.</text>
</comment>
<reference evidence="10" key="2">
    <citation type="journal article" date="2021" name="PeerJ">
        <title>Extensive microbial diversity within the chicken gut microbiome revealed by metagenomics and culture.</title>
        <authorList>
            <person name="Gilroy R."/>
            <person name="Ravi A."/>
            <person name="Getino M."/>
            <person name="Pursley I."/>
            <person name="Horton D.L."/>
            <person name="Alikhan N.F."/>
            <person name="Baker D."/>
            <person name="Gharbi K."/>
            <person name="Hall N."/>
            <person name="Watson M."/>
            <person name="Adriaenssens E.M."/>
            <person name="Foster-Nyarko E."/>
            <person name="Jarju S."/>
            <person name="Secka A."/>
            <person name="Antonio M."/>
            <person name="Oren A."/>
            <person name="Chaudhuri R.R."/>
            <person name="La Ragione R."/>
            <person name="Hildebrand F."/>
            <person name="Pallen M.J."/>
        </authorList>
    </citation>
    <scope>NUCLEOTIDE SEQUENCE</scope>
    <source>
        <strain evidence="10">USAMLcec3-3695</strain>
    </source>
</reference>
<comment type="cofactor">
    <cofactor evidence="8">
        <name>Mg(2+)</name>
        <dbReference type="ChEBI" id="CHEBI:18420"/>
    </cofactor>
</comment>
<dbReference type="GO" id="GO:0016840">
    <property type="term" value="F:carbon-nitrogen lyase activity"/>
    <property type="evidence" value="ECO:0007669"/>
    <property type="project" value="UniProtKB-UniRule"/>
</dbReference>
<evidence type="ECO:0000256" key="4">
    <source>
        <dbReference type="ARBA" id="ARBA00022842"/>
    </source>
</evidence>
<evidence type="ECO:0000256" key="1">
    <source>
        <dbReference type="ARBA" id="ARBA00022485"/>
    </source>
</evidence>
<keyword evidence="1 8" id="KW-0004">4Fe-4S</keyword>
<keyword evidence="4 8" id="KW-0460">Magnesium</keyword>
<feature type="domain" description="Radical SAM core" evidence="9">
    <location>
        <begin position="16"/>
        <end position="222"/>
    </location>
</feature>
<dbReference type="GO" id="GO:0000287">
    <property type="term" value="F:magnesium ion binding"/>
    <property type="evidence" value="ECO:0007669"/>
    <property type="project" value="UniProtKB-UniRule"/>
</dbReference>
<feature type="binding site" evidence="8">
    <location>
        <position position="29"/>
    </location>
    <ligand>
        <name>[4Fe-4S] cluster</name>
        <dbReference type="ChEBI" id="CHEBI:49883"/>
        <note>4Fe-4S-S-AdoMet</note>
    </ligand>
</feature>
<protein>
    <recommendedName>
        <fullName evidence="8">7-carboxy-7-deazaguanine synthase</fullName>
        <shortName evidence="8">CDG synthase</shortName>
        <ecNumber evidence="8">4.3.99.3</ecNumber>
    </recommendedName>
    <alternativeName>
        <fullName evidence="8">Queuosine biosynthesis protein QueE</fullName>
    </alternativeName>
</protein>
<reference evidence="10" key="1">
    <citation type="submission" date="2020-10" db="EMBL/GenBank/DDBJ databases">
        <authorList>
            <person name="Gilroy R."/>
        </authorList>
    </citation>
    <scope>NUCLEOTIDE SEQUENCE</scope>
    <source>
        <strain evidence="10">USAMLcec3-3695</strain>
    </source>
</reference>
<feature type="binding site" evidence="8">
    <location>
        <begin position="35"/>
        <end position="37"/>
    </location>
    <ligand>
        <name>S-adenosyl-L-methionine</name>
        <dbReference type="ChEBI" id="CHEBI:59789"/>
    </ligand>
</feature>
<dbReference type="InterPro" id="IPR007197">
    <property type="entry name" value="rSAM"/>
</dbReference>
<organism evidence="10 11">
    <name type="scientific">Candidatus Ornithomonoglobus merdipullorum</name>
    <dbReference type="NCBI Taxonomy" id="2840895"/>
    <lineage>
        <taxon>Bacteria</taxon>
        <taxon>Bacillati</taxon>
        <taxon>Bacillota</taxon>
        <taxon>Clostridia</taxon>
        <taxon>Candidatus Ornithomonoglobus</taxon>
    </lineage>
</organism>
<sequence>MQISEIFDSIDGEGIRAGELCTFIRVFGCNLRCSYCDSMYAVDAGYSDVPPVEMDINQILARVNRNYKRVTLTGGEPLLFSESVKLVNRLCDLGYEVNIETNGSCDITGFRSLIRHSENLFFTIDFKLPSSGEMYAMRLSNYDDLEPRDVLKFVIGSEEDSSVAASFAKNIAEKYGDRAPHMFAGVVFGKYELKDVIDEFMADPALKDVRFQIQMHKIIWDPDARGV</sequence>
<dbReference type="GO" id="GO:1904047">
    <property type="term" value="F:S-adenosyl-L-methionine binding"/>
    <property type="evidence" value="ECO:0007669"/>
    <property type="project" value="UniProtKB-UniRule"/>
</dbReference>
<comment type="catalytic activity">
    <reaction evidence="8">
        <text>6-carboxy-5,6,7,8-tetrahydropterin + H(+) = 7-carboxy-7-carbaguanine + NH4(+)</text>
        <dbReference type="Rhea" id="RHEA:27974"/>
        <dbReference type="ChEBI" id="CHEBI:15378"/>
        <dbReference type="ChEBI" id="CHEBI:28938"/>
        <dbReference type="ChEBI" id="CHEBI:61032"/>
        <dbReference type="ChEBI" id="CHEBI:61036"/>
        <dbReference type="EC" id="4.3.99.3"/>
    </reaction>
</comment>
<dbReference type="PROSITE" id="PS51918">
    <property type="entry name" value="RADICAL_SAM"/>
    <property type="match status" value="1"/>
</dbReference>
<evidence type="ECO:0000313" key="10">
    <source>
        <dbReference type="EMBL" id="HIU57421.1"/>
    </source>
</evidence>
<keyword evidence="8" id="KW-0671">Queuosine biosynthesis</keyword>
<evidence type="ECO:0000256" key="2">
    <source>
        <dbReference type="ARBA" id="ARBA00022691"/>
    </source>
</evidence>
<dbReference type="InterPro" id="IPR024924">
    <property type="entry name" value="7-CO-7-deazaguanine_synth-like"/>
</dbReference>
<feature type="binding site" evidence="8">
    <location>
        <position position="25"/>
    </location>
    <ligand>
        <name>substrate</name>
    </ligand>
</feature>
<dbReference type="PIRSF" id="PIRSF000370">
    <property type="entry name" value="QueE"/>
    <property type="match status" value="1"/>
</dbReference>
<dbReference type="HAMAP" id="MF_00917">
    <property type="entry name" value="QueE"/>
    <property type="match status" value="1"/>
</dbReference>
<dbReference type="SFLD" id="SFLDS00029">
    <property type="entry name" value="Radical_SAM"/>
    <property type="match status" value="1"/>
</dbReference>
<keyword evidence="5 8" id="KW-0408">Iron</keyword>
<evidence type="ECO:0000259" key="9">
    <source>
        <dbReference type="PROSITE" id="PS51918"/>
    </source>
</evidence>
<accession>A0A9D1MBW6</accession>
<dbReference type="EC" id="4.3.99.3" evidence="8"/>
<keyword evidence="2 8" id="KW-0949">S-adenosyl-L-methionine</keyword>
<feature type="binding site" evidence="8">
    <location>
        <position position="75"/>
    </location>
    <ligand>
        <name>S-adenosyl-L-methionine</name>
        <dbReference type="ChEBI" id="CHEBI:59789"/>
    </ligand>
</feature>
<dbReference type="InterPro" id="IPR058240">
    <property type="entry name" value="rSAM_sf"/>
</dbReference>
<evidence type="ECO:0000256" key="6">
    <source>
        <dbReference type="ARBA" id="ARBA00023014"/>
    </source>
</evidence>
<comment type="similarity">
    <text evidence="8">Belongs to the radical SAM superfamily. 7-carboxy-7-deazaguanine synthase family.</text>
</comment>
<dbReference type="PANTHER" id="PTHR42836:SF1">
    <property type="entry name" value="7-CARBOXY-7-DEAZAGUANINE SYNTHASE"/>
    <property type="match status" value="1"/>
</dbReference>
<feature type="binding site" evidence="8">
    <location>
        <position position="36"/>
    </location>
    <ligand>
        <name>[4Fe-4S] cluster</name>
        <dbReference type="ChEBI" id="CHEBI:49883"/>
        <note>4Fe-4S-S-AdoMet</note>
    </ligand>
</feature>
<dbReference type="Proteomes" id="UP000824109">
    <property type="component" value="Unassembled WGS sequence"/>
</dbReference>
<dbReference type="CDD" id="cd01335">
    <property type="entry name" value="Radical_SAM"/>
    <property type="match status" value="1"/>
</dbReference>
<gene>
    <name evidence="8" type="primary">queE</name>
    <name evidence="10" type="ORF">IAA61_06370</name>
</gene>
<dbReference type="EMBL" id="DVNB01000068">
    <property type="protein sequence ID" value="HIU57421.1"/>
    <property type="molecule type" value="Genomic_DNA"/>
</dbReference>
<keyword evidence="3 8" id="KW-0479">Metal-binding</keyword>
<dbReference type="SUPFAM" id="SSF102114">
    <property type="entry name" value="Radical SAM enzymes"/>
    <property type="match status" value="1"/>
</dbReference>
<dbReference type="GO" id="GO:0051539">
    <property type="term" value="F:4 iron, 4 sulfur cluster binding"/>
    <property type="evidence" value="ECO:0007669"/>
    <property type="project" value="UniProtKB-UniRule"/>
</dbReference>
<dbReference type="GO" id="GO:0008616">
    <property type="term" value="P:tRNA queuosine(34) biosynthetic process"/>
    <property type="evidence" value="ECO:0007669"/>
    <property type="project" value="UniProtKB-UniRule"/>
</dbReference>
<dbReference type="PANTHER" id="PTHR42836">
    <property type="entry name" value="7-CARBOXY-7-DEAZAGUANINE SYNTHASE"/>
    <property type="match status" value="1"/>
</dbReference>
<feature type="binding site" evidence="8">
    <location>
        <position position="73"/>
    </location>
    <ligand>
        <name>substrate</name>
    </ligand>
</feature>
<feature type="binding site" evidence="8">
    <location>
        <begin position="10"/>
        <end position="12"/>
    </location>
    <ligand>
        <name>substrate</name>
    </ligand>
</feature>
<dbReference type="Pfam" id="PF04055">
    <property type="entry name" value="Radical_SAM"/>
    <property type="match status" value="1"/>
</dbReference>
<comment type="cofactor">
    <cofactor evidence="8">
        <name>[4Fe-4S] cluster</name>
        <dbReference type="ChEBI" id="CHEBI:49883"/>
    </cofactor>
    <text evidence="8">Binds 1 [4Fe-4S] cluster. The cluster is coordinated with 3 cysteines and an exchangeable S-adenosyl-L-methionine.</text>
</comment>